<dbReference type="GO" id="GO:0003924">
    <property type="term" value="F:GTPase activity"/>
    <property type="evidence" value="ECO:0007669"/>
    <property type="project" value="InterPro"/>
</dbReference>
<dbReference type="FunCoup" id="F0ZNC5">
    <property type="interactions" value="1131"/>
</dbReference>
<dbReference type="GO" id="GO:0005737">
    <property type="term" value="C:cytoplasm"/>
    <property type="evidence" value="ECO:0000318"/>
    <property type="project" value="GO_Central"/>
</dbReference>
<keyword evidence="1" id="KW-0547">Nucleotide-binding</keyword>
<evidence type="ECO:0008006" key="7">
    <source>
        <dbReference type="Google" id="ProtNLM"/>
    </source>
</evidence>
<dbReference type="Gene3D" id="3.10.20.30">
    <property type="match status" value="1"/>
</dbReference>
<protein>
    <recommendedName>
        <fullName evidence="7">Developmentally-regulated GTP-binding protein 2</fullName>
    </recommendedName>
</protein>
<dbReference type="GO" id="GO:0005525">
    <property type="term" value="F:GTP binding"/>
    <property type="evidence" value="ECO:0000318"/>
    <property type="project" value="GO_Central"/>
</dbReference>
<evidence type="ECO:0000259" key="4">
    <source>
        <dbReference type="PROSITE" id="PS51880"/>
    </source>
</evidence>
<dbReference type="GeneID" id="10499598"/>
<dbReference type="FunFam" id="3.10.20.30:FF:000003">
    <property type="entry name" value="Developmentally-regulated GTP-binding protein 1"/>
    <property type="match status" value="1"/>
</dbReference>
<dbReference type="InterPro" id="IPR012675">
    <property type="entry name" value="Beta-grasp_dom_sf"/>
</dbReference>
<keyword evidence="2" id="KW-0342">GTP-binding</keyword>
<dbReference type="InterPro" id="IPR027417">
    <property type="entry name" value="P-loop_NTPase"/>
</dbReference>
<dbReference type="FunFam" id="3.40.50.300:FF:000740">
    <property type="entry name" value="Putative GTP-binding protein 1"/>
    <property type="match status" value="1"/>
</dbReference>
<dbReference type="EMBL" id="GL871093">
    <property type="protein sequence ID" value="EGC34556.1"/>
    <property type="molecule type" value="Genomic_DNA"/>
</dbReference>
<dbReference type="InParanoid" id="F0ZNC5"/>
<dbReference type="PROSITE" id="PS51880">
    <property type="entry name" value="TGS"/>
    <property type="match status" value="1"/>
</dbReference>
<dbReference type="OMA" id="DVCDQVH"/>
<dbReference type="RefSeq" id="XP_003288932.1">
    <property type="nucleotide sequence ID" value="XM_003288884.1"/>
</dbReference>
<dbReference type="CDD" id="cd17231">
    <property type="entry name" value="TGS_DRG2"/>
    <property type="match status" value="1"/>
</dbReference>
<sequence>MGILEKIKDIEAEMSRTQKNKATEHHLGMLKAKLAKLRQQLLEPPKSSGKAGDGFEVLKSGDARVALIGFPSVGKSTILTKLTETESLAAAYEFTTLTCIPGVIQYHGARIQLLDTPGIIEGASQGRGRGRQVISVARTADLILMMLDANKGEIQKRLLEEELEAIGIRLNSQPPNIYFKAKTAGGVNFTATQALTKTTEKLVKSILHEYKIFNCDLVIRCDPTVDEVIDAIEGRRSYIRCLYVYNKMDHMSMEDVDRLSRQPHSVVISCNMNLNLDFLLDKIWDYLNLVRVYTKLRGAPPDFNDALILRQGATMEDVCRYLHKELVSQHKYTIVWGLSAKHCPQRVGISHVLEDEDVIQIVKK</sequence>
<dbReference type="InterPro" id="IPR031167">
    <property type="entry name" value="G_OBG"/>
</dbReference>
<dbReference type="eggNOG" id="KOG1486">
    <property type="taxonomic scope" value="Eukaryota"/>
</dbReference>
<name>F0ZNC5_DICPU</name>
<organism evidence="5 6">
    <name type="scientific">Dictyostelium purpureum</name>
    <name type="common">Slime mold</name>
    <dbReference type="NCBI Taxonomy" id="5786"/>
    <lineage>
        <taxon>Eukaryota</taxon>
        <taxon>Amoebozoa</taxon>
        <taxon>Evosea</taxon>
        <taxon>Eumycetozoa</taxon>
        <taxon>Dictyostelia</taxon>
        <taxon>Dictyosteliales</taxon>
        <taxon>Dictyosteliaceae</taxon>
        <taxon>Dictyostelium</taxon>
    </lineage>
</organism>
<evidence type="ECO:0000313" key="6">
    <source>
        <dbReference type="Proteomes" id="UP000001064"/>
    </source>
</evidence>
<proteinExistence type="predicted"/>
<dbReference type="SUPFAM" id="SSF81271">
    <property type="entry name" value="TGS-like"/>
    <property type="match status" value="1"/>
</dbReference>
<dbReference type="Pfam" id="PF01926">
    <property type="entry name" value="MMR_HSR1"/>
    <property type="match status" value="1"/>
</dbReference>
<dbReference type="KEGG" id="dpp:DICPUDRAFT_79695"/>
<feature type="domain" description="OBG-type G" evidence="3">
    <location>
        <begin position="63"/>
        <end position="288"/>
    </location>
</feature>
<dbReference type="AlphaFoldDB" id="F0ZNC5"/>
<dbReference type="InterPro" id="IPR012676">
    <property type="entry name" value="TGS-like"/>
</dbReference>
<dbReference type="InterPro" id="IPR006073">
    <property type="entry name" value="GTP-bd"/>
</dbReference>
<dbReference type="CDD" id="cd01896">
    <property type="entry name" value="DRG"/>
    <property type="match status" value="1"/>
</dbReference>
<dbReference type="Gene3D" id="6.10.140.1070">
    <property type="match status" value="2"/>
</dbReference>
<dbReference type="STRING" id="5786.F0ZNC5"/>
<evidence type="ECO:0000259" key="3">
    <source>
        <dbReference type="PROSITE" id="PS51710"/>
    </source>
</evidence>
<evidence type="ECO:0000313" key="5">
    <source>
        <dbReference type="EMBL" id="EGC34556.1"/>
    </source>
</evidence>
<dbReference type="PANTHER" id="PTHR43127">
    <property type="entry name" value="DEVELOPMENTALLY-REGULATED GTP-BINDING PROTEIN 2"/>
    <property type="match status" value="1"/>
</dbReference>
<dbReference type="InterPro" id="IPR004095">
    <property type="entry name" value="TGS"/>
</dbReference>
<dbReference type="VEuPathDB" id="AmoebaDB:DICPUDRAFT_79695"/>
<gene>
    <name evidence="5" type="ORF">DICPUDRAFT_79695</name>
</gene>
<dbReference type="OrthoDB" id="603at2759"/>
<evidence type="ECO:0000256" key="1">
    <source>
        <dbReference type="ARBA" id="ARBA00022741"/>
    </source>
</evidence>
<dbReference type="InterPro" id="IPR005225">
    <property type="entry name" value="Small_GTP-bd"/>
</dbReference>
<keyword evidence="6" id="KW-1185">Reference proteome</keyword>
<dbReference type="InterPro" id="IPR031662">
    <property type="entry name" value="GTP-binding_2"/>
</dbReference>
<dbReference type="PRINTS" id="PR00326">
    <property type="entry name" value="GTP1OBG"/>
</dbReference>
<dbReference type="GO" id="GO:0002181">
    <property type="term" value="P:cytoplasmic translation"/>
    <property type="evidence" value="ECO:0000318"/>
    <property type="project" value="GO_Central"/>
</dbReference>
<dbReference type="Proteomes" id="UP000001064">
    <property type="component" value="Unassembled WGS sequence"/>
</dbReference>
<dbReference type="PROSITE" id="PS51710">
    <property type="entry name" value="G_OBG"/>
    <property type="match status" value="1"/>
</dbReference>
<dbReference type="Pfam" id="PF16897">
    <property type="entry name" value="MMR_HSR1_Xtn"/>
    <property type="match status" value="1"/>
</dbReference>
<feature type="domain" description="TGS" evidence="4">
    <location>
        <begin position="288"/>
        <end position="363"/>
    </location>
</feature>
<dbReference type="Pfam" id="PF02824">
    <property type="entry name" value="TGS"/>
    <property type="match status" value="1"/>
</dbReference>
<accession>F0ZNC5</accession>
<dbReference type="InterPro" id="IPR045001">
    <property type="entry name" value="DRG"/>
</dbReference>
<dbReference type="NCBIfam" id="TIGR00231">
    <property type="entry name" value="small_GTP"/>
    <property type="match status" value="1"/>
</dbReference>
<reference evidence="6" key="1">
    <citation type="journal article" date="2011" name="Genome Biol.">
        <title>Comparative genomics of the social amoebae Dictyostelium discoideum and Dictyostelium purpureum.</title>
        <authorList>
            <consortium name="US DOE Joint Genome Institute (JGI-PGF)"/>
            <person name="Sucgang R."/>
            <person name="Kuo A."/>
            <person name="Tian X."/>
            <person name="Salerno W."/>
            <person name="Parikh A."/>
            <person name="Feasley C.L."/>
            <person name="Dalin E."/>
            <person name="Tu H."/>
            <person name="Huang E."/>
            <person name="Barry K."/>
            <person name="Lindquist E."/>
            <person name="Shapiro H."/>
            <person name="Bruce D."/>
            <person name="Schmutz J."/>
            <person name="Salamov A."/>
            <person name="Fey P."/>
            <person name="Gaudet P."/>
            <person name="Anjard C."/>
            <person name="Babu M.M."/>
            <person name="Basu S."/>
            <person name="Bushmanova Y."/>
            <person name="van der Wel H."/>
            <person name="Katoh-Kurasawa M."/>
            <person name="Dinh C."/>
            <person name="Coutinho P.M."/>
            <person name="Saito T."/>
            <person name="Elias M."/>
            <person name="Schaap P."/>
            <person name="Kay R.R."/>
            <person name="Henrissat B."/>
            <person name="Eichinger L."/>
            <person name="Rivero F."/>
            <person name="Putnam N.H."/>
            <person name="West C.M."/>
            <person name="Loomis W.F."/>
            <person name="Chisholm R.L."/>
            <person name="Shaulsky G."/>
            <person name="Strassmann J.E."/>
            <person name="Queller D.C."/>
            <person name="Kuspa A."/>
            <person name="Grigoriev I.V."/>
        </authorList>
    </citation>
    <scope>NUCLEOTIDE SEQUENCE [LARGE SCALE GENOMIC DNA]</scope>
    <source>
        <strain evidence="6">QSDP1</strain>
    </source>
</reference>
<dbReference type="SUPFAM" id="SSF52540">
    <property type="entry name" value="P-loop containing nucleoside triphosphate hydrolases"/>
    <property type="match status" value="1"/>
</dbReference>
<evidence type="ECO:0000256" key="2">
    <source>
        <dbReference type="ARBA" id="ARBA00023134"/>
    </source>
</evidence>